<dbReference type="GO" id="GO:0045944">
    <property type="term" value="P:positive regulation of transcription by RNA polymerase II"/>
    <property type="evidence" value="ECO:0007669"/>
    <property type="project" value="TreeGrafter"/>
</dbReference>
<dbReference type="STRING" id="137246.A0A401SRN4"/>
<feature type="compositionally biased region" description="Basic residues" evidence="8">
    <location>
        <begin position="67"/>
        <end position="77"/>
    </location>
</feature>
<dbReference type="InterPro" id="IPR011598">
    <property type="entry name" value="bHLH_dom"/>
</dbReference>
<accession>A0A401SRN4</accession>
<feature type="domain" description="BHLH" evidence="9">
    <location>
        <begin position="90"/>
        <end position="142"/>
    </location>
</feature>
<keyword evidence="7" id="KW-0539">Nucleus</keyword>
<comment type="caution">
    <text evidence="10">The sequence shown here is derived from an EMBL/GenBank/DDBJ whole genome shotgun (WGS) entry which is preliminary data.</text>
</comment>
<evidence type="ECO:0000256" key="2">
    <source>
        <dbReference type="ARBA" id="ARBA00022782"/>
    </source>
</evidence>
<dbReference type="OrthoDB" id="5969565at2759"/>
<dbReference type="InterPro" id="IPR050359">
    <property type="entry name" value="bHLH_transcription_factors"/>
</dbReference>
<sequence>MSPKTRCSLVLFSSDAEQYYTLSDDESSSFHSPGAIVSPEQLSSRFGSGDEVGDSVSHRGALGTTTVRRKKPKSRGRVKSEAAASKQRRSRRIKANDRERNRMHHLNDALDALRAVLPSFPDDAKLTKIETLRFAHNYIWALTETLRLAEQGRGQCASGIAASELGSPQSLYSSSSPDCDSPQSPQRGLMCRLLESSASFSDFI</sequence>
<evidence type="ECO:0000256" key="1">
    <source>
        <dbReference type="ARBA" id="ARBA00022473"/>
    </source>
</evidence>
<dbReference type="GO" id="GO:0007423">
    <property type="term" value="P:sensory organ development"/>
    <property type="evidence" value="ECO:0007669"/>
    <property type="project" value="TreeGrafter"/>
</dbReference>
<dbReference type="Gene3D" id="4.10.280.10">
    <property type="entry name" value="Helix-loop-helix DNA-binding domain"/>
    <property type="match status" value="1"/>
</dbReference>
<keyword evidence="1" id="KW-0217">Developmental protein</keyword>
<dbReference type="AlphaFoldDB" id="A0A401SRN4"/>
<dbReference type="FunFam" id="4.10.280.10:FF:000006">
    <property type="entry name" value="Neurogenic differentiation factor"/>
    <property type="match status" value="1"/>
</dbReference>
<dbReference type="CDD" id="cd19718">
    <property type="entry name" value="bHLH_TS_NGN3_ATOH5"/>
    <property type="match status" value="1"/>
</dbReference>
<dbReference type="GO" id="GO:0005634">
    <property type="term" value="C:nucleus"/>
    <property type="evidence" value="ECO:0007669"/>
    <property type="project" value="TreeGrafter"/>
</dbReference>
<evidence type="ECO:0000256" key="5">
    <source>
        <dbReference type="ARBA" id="ARBA00023125"/>
    </source>
</evidence>
<keyword evidence="2" id="KW-0221">Differentiation</keyword>
<evidence type="ECO:0000313" key="11">
    <source>
        <dbReference type="Proteomes" id="UP000287033"/>
    </source>
</evidence>
<dbReference type="GO" id="GO:0046983">
    <property type="term" value="F:protein dimerization activity"/>
    <property type="evidence" value="ECO:0007669"/>
    <property type="project" value="InterPro"/>
</dbReference>
<keyword evidence="11" id="KW-1185">Reference proteome</keyword>
<dbReference type="InterPro" id="IPR032656">
    <property type="entry name" value="Ngn3_bHLH"/>
</dbReference>
<evidence type="ECO:0000256" key="3">
    <source>
        <dbReference type="ARBA" id="ARBA00022902"/>
    </source>
</evidence>
<dbReference type="SMART" id="SM00353">
    <property type="entry name" value="HLH"/>
    <property type="match status" value="1"/>
</dbReference>
<keyword evidence="5" id="KW-0238">DNA-binding</keyword>
<keyword evidence="6" id="KW-0804">Transcription</keyword>
<dbReference type="EMBL" id="BEZZ01000483">
    <property type="protein sequence ID" value="GCC33060.1"/>
    <property type="molecule type" value="Genomic_DNA"/>
</dbReference>
<organism evidence="10 11">
    <name type="scientific">Chiloscyllium punctatum</name>
    <name type="common">Brownbanded bambooshark</name>
    <name type="synonym">Hemiscyllium punctatum</name>
    <dbReference type="NCBI Taxonomy" id="137246"/>
    <lineage>
        <taxon>Eukaryota</taxon>
        <taxon>Metazoa</taxon>
        <taxon>Chordata</taxon>
        <taxon>Craniata</taxon>
        <taxon>Vertebrata</taxon>
        <taxon>Chondrichthyes</taxon>
        <taxon>Elasmobranchii</taxon>
        <taxon>Galeomorphii</taxon>
        <taxon>Galeoidea</taxon>
        <taxon>Orectolobiformes</taxon>
        <taxon>Hemiscylliidae</taxon>
        <taxon>Chiloscyllium</taxon>
    </lineage>
</organism>
<keyword evidence="4" id="KW-0805">Transcription regulation</keyword>
<dbReference type="SUPFAM" id="SSF47459">
    <property type="entry name" value="HLH, helix-loop-helix DNA-binding domain"/>
    <property type="match status" value="1"/>
</dbReference>
<evidence type="ECO:0000256" key="4">
    <source>
        <dbReference type="ARBA" id="ARBA00023015"/>
    </source>
</evidence>
<proteinExistence type="predicted"/>
<dbReference type="OMA" id="WHKEWRE"/>
<protein>
    <recommendedName>
        <fullName evidence="9">BHLH domain-containing protein</fullName>
    </recommendedName>
</protein>
<dbReference type="GO" id="GO:0061564">
    <property type="term" value="P:axon development"/>
    <property type="evidence" value="ECO:0007669"/>
    <property type="project" value="TreeGrafter"/>
</dbReference>
<dbReference type="GO" id="GO:0070888">
    <property type="term" value="F:E-box binding"/>
    <property type="evidence" value="ECO:0007669"/>
    <property type="project" value="TreeGrafter"/>
</dbReference>
<dbReference type="Proteomes" id="UP000287033">
    <property type="component" value="Unassembled WGS sequence"/>
</dbReference>
<dbReference type="PANTHER" id="PTHR19290:SF94">
    <property type="entry name" value="NEUROGENIN-3"/>
    <property type="match status" value="1"/>
</dbReference>
<evidence type="ECO:0000256" key="7">
    <source>
        <dbReference type="ARBA" id="ARBA00023242"/>
    </source>
</evidence>
<dbReference type="GO" id="GO:0000981">
    <property type="term" value="F:DNA-binding transcription factor activity, RNA polymerase II-specific"/>
    <property type="evidence" value="ECO:0007669"/>
    <property type="project" value="TreeGrafter"/>
</dbReference>
<dbReference type="PANTHER" id="PTHR19290">
    <property type="entry name" value="BASIC HELIX-LOOP-HELIX PROTEIN NEUROGENIN-RELATED"/>
    <property type="match status" value="1"/>
</dbReference>
<evidence type="ECO:0000259" key="9">
    <source>
        <dbReference type="PROSITE" id="PS50888"/>
    </source>
</evidence>
<dbReference type="Pfam" id="PF00010">
    <property type="entry name" value="HLH"/>
    <property type="match status" value="1"/>
</dbReference>
<keyword evidence="3" id="KW-0524">Neurogenesis</keyword>
<evidence type="ECO:0000256" key="6">
    <source>
        <dbReference type="ARBA" id="ARBA00023163"/>
    </source>
</evidence>
<dbReference type="PROSITE" id="PS50888">
    <property type="entry name" value="BHLH"/>
    <property type="match status" value="1"/>
</dbReference>
<name>A0A401SRN4_CHIPU</name>
<evidence type="ECO:0000313" key="10">
    <source>
        <dbReference type="EMBL" id="GCC33060.1"/>
    </source>
</evidence>
<reference evidence="10 11" key="1">
    <citation type="journal article" date="2018" name="Nat. Ecol. Evol.">
        <title>Shark genomes provide insights into elasmobranch evolution and the origin of vertebrates.</title>
        <authorList>
            <person name="Hara Y"/>
            <person name="Yamaguchi K"/>
            <person name="Onimaru K"/>
            <person name="Kadota M"/>
            <person name="Koyanagi M"/>
            <person name="Keeley SD"/>
            <person name="Tatsumi K"/>
            <person name="Tanaka K"/>
            <person name="Motone F"/>
            <person name="Kageyama Y"/>
            <person name="Nozu R"/>
            <person name="Adachi N"/>
            <person name="Nishimura O"/>
            <person name="Nakagawa R"/>
            <person name="Tanegashima C"/>
            <person name="Kiyatake I"/>
            <person name="Matsumoto R"/>
            <person name="Murakumo K"/>
            <person name="Nishida K"/>
            <person name="Terakita A"/>
            <person name="Kuratani S"/>
            <person name="Sato K"/>
            <person name="Hyodo S Kuraku.S."/>
        </authorList>
    </citation>
    <scope>NUCLEOTIDE SEQUENCE [LARGE SCALE GENOMIC DNA]</scope>
</reference>
<evidence type="ECO:0000256" key="8">
    <source>
        <dbReference type="SAM" id="MobiDB-lite"/>
    </source>
</evidence>
<feature type="region of interest" description="Disordered" evidence="8">
    <location>
        <begin position="23"/>
        <end position="100"/>
    </location>
</feature>
<dbReference type="InterPro" id="IPR036638">
    <property type="entry name" value="HLH_DNA-bd_sf"/>
</dbReference>
<gene>
    <name evidence="10" type="ORF">chiPu_0011527</name>
</gene>